<accession>A0ABQ7JFN3</accession>
<dbReference type="Proteomes" id="UP000823046">
    <property type="component" value="Unassembled WGS sequence"/>
</dbReference>
<proteinExistence type="inferred from homology"/>
<evidence type="ECO:0000256" key="1">
    <source>
        <dbReference type="ARBA" id="ARBA00004141"/>
    </source>
</evidence>
<comment type="similarity">
    <text evidence="2">Belongs to the CDC50/LEM3 family.</text>
</comment>
<organism evidence="7 8">
    <name type="scientific">Cardiosporidium cionae</name>
    <dbReference type="NCBI Taxonomy" id="476202"/>
    <lineage>
        <taxon>Eukaryota</taxon>
        <taxon>Sar</taxon>
        <taxon>Alveolata</taxon>
        <taxon>Apicomplexa</taxon>
        <taxon>Aconoidasida</taxon>
        <taxon>Nephromycida</taxon>
        <taxon>Cardiosporidium</taxon>
    </lineage>
</organism>
<keyword evidence="8" id="KW-1185">Reference proteome</keyword>
<name>A0ABQ7JFN3_9APIC</name>
<evidence type="ECO:0000313" key="8">
    <source>
        <dbReference type="Proteomes" id="UP000823046"/>
    </source>
</evidence>
<evidence type="ECO:0000256" key="2">
    <source>
        <dbReference type="ARBA" id="ARBA00009457"/>
    </source>
</evidence>
<keyword evidence="4 6" id="KW-1133">Transmembrane helix</keyword>
<evidence type="ECO:0000256" key="3">
    <source>
        <dbReference type="ARBA" id="ARBA00022692"/>
    </source>
</evidence>
<feature type="transmembrane region" description="Helical" evidence="6">
    <location>
        <begin position="168"/>
        <end position="190"/>
    </location>
</feature>
<evidence type="ECO:0000256" key="4">
    <source>
        <dbReference type="ARBA" id="ARBA00022989"/>
    </source>
</evidence>
<dbReference type="PANTHER" id="PTHR10926">
    <property type="entry name" value="CELL CYCLE CONTROL PROTEIN 50"/>
    <property type="match status" value="1"/>
</dbReference>
<keyword evidence="5 6" id="KW-0472">Membrane</keyword>
<comment type="subcellular location">
    <subcellularLocation>
        <location evidence="1">Membrane</location>
        <topology evidence="1">Multi-pass membrane protein</topology>
    </subcellularLocation>
</comment>
<dbReference type="EMBL" id="JADAQX010000030">
    <property type="protein sequence ID" value="KAF8822689.1"/>
    <property type="molecule type" value="Genomic_DNA"/>
</dbReference>
<feature type="transmembrane region" description="Helical" evidence="6">
    <location>
        <begin position="417"/>
        <end position="439"/>
    </location>
</feature>
<comment type="caution">
    <text evidence="7">The sequence shown here is derived from an EMBL/GenBank/DDBJ whole genome shotgun (WGS) entry which is preliminary data.</text>
</comment>
<reference evidence="7 8" key="1">
    <citation type="journal article" date="2020" name="bioRxiv">
        <title>Metabolic contributions of an alphaproteobacterial endosymbiont in the apicomplexan Cardiosporidium cionae.</title>
        <authorList>
            <person name="Hunter E.S."/>
            <person name="Paight C.J."/>
            <person name="Lane C.E."/>
        </authorList>
    </citation>
    <scope>NUCLEOTIDE SEQUENCE [LARGE SCALE GENOMIC DNA]</scope>
    <source>
        <strain evidence="7">ESH_2018</strain>
    </source>
</reference>
<evidence type="ECO:0000256" key="5">
    <source>
        <dbReference type="ARBA" id="ARBA00023136"/>
    </source>
</evidence>
<sequence>MNGDAIFEMGDDNIVNVPSNKEYCGFISSNSQEPVRSFQGIQSVNHTADAGHAQQSAASELFNGNTHADNAVQHGTNGVIAPVYSNNLEVLSLPDRCTDPLPAGKSSNIQSNYIESTAPMGTAATRDVSRKKTFLHRLDILYYRTWCNVQQQSLPQNFFNYNRYTSKVTLPLCTSLGVLLILLGIAVFLMNRSVVEYTIKYARSDGPKSIMFTVAKLMPPPIFVYYDISNFYANTRLYIRDSPNYVFLDTSCLLDRTYNDSFSVRKINGVLTLPSLAKDVISGGTILPDLTTAYPCGLSSLSVFNDVFLLYDGNNRSNIYILSPPEQPWDVIQFMNTNKTFERLKPWAMTNTKRYRGWLHPSFTSSFRKLLGEIQQPLLPGKYEIKLVRNEWPAEEWLATKAITLSTLSAIGGNNPVLFYVLLATGCVLLIFSALLFAIKYFQIGWLGGSFYLTNFCELELD</sequence>
<dbReference type="PANTHER" id="PTHR10926:SF0">
    <property type="entry name" value="CDC50, ISOFORM A"/>
    <property type="match status" value="1"/>
</dbReference>
<dbReference type="InterPro" id="IPR005045">
    <property type="entry name" value="CDC50/LEM3_fam"/>
</dbReference>
<protein>
    <submittedName>
        <fullName evidence="7">Uncharacterized protein</fullName>
    </submittedName>
</protein>
<dbReference type="Pfam" id="PF03381">
    <property type="entry name" value="CDC50"/>
    <property type="match status" value="1"/>
</dbReference>
<keyword evidence="3 6" id="KW-0812">Transmembrane</keyword>
<gene>
    <name evidence="7" type="ORF">IE077_003063</name>
</gene>
<evidence type="ECO:0000256" key="6">
    <source>
        <dbReference type="SAM" id="Phobius"/>
    </source>
</evidence>
<evidence type="ECO:0000313" key="7">
    <source>
        <dbReference type="EMBL" id="KAF8822689.1"/>
    </source>
</evidence>